<sequence>MTAAQVAPAPVAPPVPAEVTDRFRECAKDVDQGRGDLRDGLRWLGSRGLLGGGLDTRVALIEAIAGECMSSAFSLWAQGMVIDYLDRGGADETLVDSLRRGDAIGVSAMAPALRDVAGIEPVPVLGTRLPDGGVRLDGPIRWASNLFPDAVVVSPVRFEEDDSRAVVGFRLSADGVTVRPSPTLLALDGTASSSVALEGVHVRAADVLTTDLTGFVRAVRPAFLLTQTAFCAGLAARAATGAEQHCTGLNAELRPDIDDVCARVVSVRDRLHAWASAPDEPGPADLLRLRLEASAAAGDATRLEATTRGGAGYVATSDVSRRLREAAFLPIQSPTEGQLRWELSRYA</sequence>
<dbReference type="OrthoDB" id="3258691at2"/>
<dbReference type="AlphaFoldDB" id="A0A511DSA9"/>
<reference evidence="1 2" key="1">
    <citation type="submission" date="2019-07" db="EMBL/GenBank/DDBJ databases">
        <title>Whole genome shotgun sequence of Pseudonocardia sulfidoxydans NBRC 16205.</title>
        <authorList>
            <person name="Hosoyama A."/>
            <person name="Uohara A."/>
            <person name="Ohji S."/>
            <person name="Ichikawa N."/>
        </authorList>
    </citation>
    <scope>NUCLEOTIDE SEQUENCE [LARGE SCALE GENOMIC DNA]</scope>
    <source>
        <strain evidence="1 2">NBRC 16205</strain>
    </source>
</reference>
<organism evidence="1 2">
    <name type="scientific">Pseudonocardia sulfidoxydans NBRC 16205</name>
    <dbReference type="NCBI Taxonomy" id="1223511"/>
    <lineage>
        <taxon>Bacteria</taxon>
        <taxon>Bacillati</taxon>
        <taxon>Actinomycetota</taxon>
        <taxon>Actinomycetes</taxon>
        <taxon>Pseudonocardiales</taxon>
        <taxon>Pseudonocardiaceae</taxon>
        <taxon>Pseudonocardia</taxon>
    </lineage>
</organism>
<evidence type="ECO:0000313" key="1">
    <source>
        <dbReference type="EMBL" id="GEL26634.1"/>
    </source>
</evidence>
<name>A0A511DSA9_9PSEU</name>
<dbReference type="SUPFAM" id="SSF56645">
    <property type="entry name" value="Acyl-CoA dehydrogenase NM domain-like"/>
    <property type="match status" value="1"/>
</dbReference>
<keyword evidence="2" id="KW-1185">Reference proteome</keyword>
<gene>
    <name evidence="1" type="ORF">PSU4_55880</name>
</gene>
<dbReference type="InterPro" id="IPR009100">
    <property type="entry name" value="AcylCoA_DH/oxidase_NM_dom_sf"/>
</dbReference>
<evidence type="ECO:0000313" key="2">
    <source>
        <dbReference type="Proteomes" id="UP000321685"/>
    </source>
</evidence>
<dbReference type="InterPro" id="IPR046373">
    <property type="entry name" value="Acyl-CoA_Oxase/DH_mid-dom_sf"/>
</dbReference>
<proteinExistence type="predicted"/>
<accession>A0A511DSA9</accession>
<dbReference type="EMBL" id="BJVJ01000102">
    <property type="protein sequence ID" value="GEL26634.1"/>
    <property type="molecule type" value="Genomic_DNA"/>
</dbReference>
<comment type="caution">
    <text evidence="1">The sequence shown here is derived from an EMBL/GenBank/DDBJ whole genome shotgun (WGS) entry which is preliminary data.</text>
</comment>
<dbReference type="RefSeq" id="WP_147115036.1">
    <property type="nucleotide sequence ID" value="NZ_BJVJ01000102.1"/>
</dbReference>
<dbReference type="Gene3D" id="2.40.110.10">
    <property type="entry name" value="Butyryl-CoA Dehydrogenase, subunit A, domain 2"/>
    <property type="match status" value="1"/>
</dbReference>
<dbReference type="Proteomes" id="UP000321685">
    <property type="component" value="Unassembled WGS sequence"/>
</dbReference>
<dbReference type="GO" id="GO:0016627">
    <property type="term" value="F:oxidoreductase activity, acting on the CH-CH group of donors"/>
    <property type="evidence" value="ECO:0007669"/>
    <property type="project" value="InterPro"/>
</dbReference>
<protein>
    <submittedName>
        <fullName evidence="1">NrtC protein</fullName>
    </submittedName>
</protein>